<evidence type="ECO:0008006" key="10">
    <source>
        <dbReference type="Google" id="ProtNLM"/>
    </source>
</evidence>
<dbReference type="InterPro" id="IPR039425">
    <property type="entry name" value="RNA_pol_sigma-70-like"/>
</dbReference>
<dbReference type="SUPFAM" id="SSF88946">
    <property type="entry name" value="Sigma2 domain of RNA polymerase sigma factors"/>
    <property type="match status" value="1"/>
</dbReference>
<protein>
    <recommendedName>
        <fullName evidence="10">RNA polymerase subunit sigma-24</fullName>
    </recommendedName>
</protein>
<comment type="similarity">
    <text evidence="1">Belongs to the sigma-70 factor family. ECF subfamily.</text>
</comment>
<keyword evidence="9" id="KW-1185">Reference proteome</keyword>
<dbReference type="InterPro" id="IPR013249">
    <property type="entry name" value="RNA_pol_sigma70_r4_t2"/>
</dbReference>
<dbReference type="InterPro" id="IPR014284">
    <property type="entry name" value="RNA_pol_sigma-70_dom"/>
</dbReference>
<keyword evidence="3" id="KW-0731">Sigma factor</keyword>
<accession>A0A0N9I1M7</accession>
<gene>
    <name evidence="8" type="ORF">AOZ06_16730</name>
</gene>
<dbReference type="SUPFAM" id="SSF88659">
    <property type="entry name" value="Sigma3 and sigma4 domains of RNA polymerase sigma factors"/>
    <property type="match status" value="1"/>
</dbReference>
<organism evidence="8 9">
    <name type="scientific">Kibdelosporangium phytohabitans</name>
    <dbReference type="NCBI Taxonomy" id="860235"/>
    <lineage>
        <taxon>Bacteria</taxon>
        <taxon>Bacillati</taxon>
        <taxon>Actinomycetota</taxon>
        <taxon>Actinomycetes</taxon>
        <taxon>Pseudonocardiales</taxon>
        <taxon>Pseudonocardiaceae</taxon>
        <taxon>Kibdelosporangium</taxon>
    </lineage>
</organism>
<evidence type="ECO:0000256" key="3">
    <source>
        <dbReference type="ARBA" id="ARBA00023082"/>
    </source>
</evidence>
<evidence type="ECO:0000313" key="8">
    <source>
        <dbReference type="EMBL" id="ALG08336.1"/>
    </source>
</evidence>
<evidence type="ECO:0000259" key="7">
    <source>
        <dbReference type="Pfam" id="PF08281"/>
    </source>
</evidence>
<dbReference type="CDD" id="cd06171">
    <property type="entry name" value="Sigma70_r4"/>
    <property type="match status" value="1"/>
</dbReference>
<dbReference type="InterPro" id="IPR036388">
    <property type="entry name" value="WH-like_DNA-bd_sf"/>
</dbReference>
<evidence type="ECO:0000256" key="2">
    <source>
        <dbReference type="ARBA" id="ARBA00023015"/>
    </source>
</evidence>
<dbReference type="InterPro" id="IPR007627">
    <property type="entry name" value="RNA_pol_sigma70_r2"/>
</dbReference>
<dbReference type="PANTHER" id="PTHR43133:SF50">
    <property type="entry name" value="ECF RNA POLYMERASE SIGMA FACTOR SIGM"/>
    <property type="match status" value="1"/>
</dbReference>
<evidence type="ECO:0000256" key="4">
    <source>
        <dbReference type="ARBA" id="ARBA00023125"/>
    </source>
</evidence>
<dbReference type="InterPro" id="IPR013324">
    <property type="entry name" value="RNA_pol_sigma_r3/r4-like"/>
</dbReference>
<dbReference type="AlphaFoldDB" id="A0A0N9I1M7"/>
<dbReference type="RefSeq" id="WP_054290243.1">
    <property type="nucleotide sequence ID" value="NZ_CP012752.1"/>
</dbReference>
<keyword evidence="2" id="KW-0805">Transcription regulation</keyword>
<evidence type="ECO:0000259" key="6">
    <source>
        <dbReference type="Pfam" id="PF04542"/>
    </source>
</evidence>
<feature type="domain" description="RNA polymerase sigma-70 region 2" evidence="6">
    <location>
        <begin position="66"/>
        <end position="128"/>
    </location>
</feature>
<dbReference type="GO" id="GO:0003677">
    <property type="term" value="F:DNA binding"/>
    <property type="evidence" value="ECO:0007669"/>
    <property type="project" value="UniProtKB-KW"/>
</dbReference>
<evidence type="ECO:0000313" key="9">
    <source>
        <dbReference type="Proteomes" id="UP000063699"/>
    </source>
</evidence>
<dbReference type="Gene3D" id="1.10.10.10">
    <property type="entry name" value="Winged helix-like DNA-binding domain superfamily/Winged helix DNA-binding domain"/>
    <property type="match status" value="1"/>
</dbReference>
<evidence type="ECO:0000256" key="5">
    <source>
        <dbReference type="ARBA" id="ARBA00023163"/>
    </source>
</evidence>
<dbReference type="STRING" id="860235.AOZ06_16730"/>
<sequence>MTVGDDTAEHALASLLGLVLREIASGPRLLDGLVPGGTRSRIGRVSTGGQARGVPFESLLVDVFDEIRDALIGYTVKELRSHDEAEDVVQTAFMRIYARKPDINEPQRLQAYAWRVVKNLVNDEVRRTVTDRHHLDSGSPEHVGLLCEQAGLRVDDLVSLRDVLLSALESLSPREREAVVLRGYGDYSLAEVAKIMGVALGTAKSYAHHGFARLRAHLETRQ</sequence>
<dbReference type="Proteomes" id="UP000063699">
    <property type="component" value="Chromosome"/>
</dbReference>
<dbReference type="Pfam" id="PF08281">
    <property type="entry name" value="Sigma70_r4_2"/>
    <property type="match status" value="1"/>
</dbReference>
<reference evidence="8 9" key="1">
    <citation type="submission" date="2015-07" db="EMBL/GenBank/DDBJ databases">
        <title>Genome sequencing of Kibdelosporangium phytohabitans.</title>
        <authorList>
            <person name="Qin S."/>
            <person name="Xing K."/>
        </authorList>
    </citation>
    <scope>NUCLEOTIDE SEQUENCE [LARGE SCALE GENOMIC DNA]</scope>
    <source>
        <strain evidence="8 9">KLBMP1111</strain>
    </source>
</reference>
<dbReference type="InterPro" id="IPR013325">
    <property type="entry name" value="RNA_pol_sigma_r2"/>
</dbReference>
<dbReference type="NCBIfam" id="TIGR02937">
    <property type="entry name" value="sigma70-ECF"/>
    <property type="match status" value="1"/>
</dbReference>
<dbReference type="Pfam" id="PF04542">
    <property type="entry name" value="Sigma70_r2"/>
    <property type="match status" value="1"/>
</dbReference>
<keyword evidence="5" id="KW-0804">Transcription</keyword>
<evidence type="ECO:0000256" key="1">
    <source>
        <dbReference type="ARBA" id="ARBA00010641"/>
    </source>
</evidence>
<dbReference type="GO" id="GO:0006352">
    <property type="term" value="P:DNA-templated transcription initiation"/>
    <property type="evidence" value="ECO:0007669"/>
    <property type="project" value="InterPro"/>
</dbReference>
<dbReference type="PANTHER" id="PTHR43133">
    <property type="entry name" value="RNA POLYMERASE ECF-TYPE SIGMA FACTO"/>
    <property type="match status" value="1"/>
</dbReference>
<keyword evidence="4" id="KW-0238">DNA-binding</keyword>
<dbReference type="GO" id="GO:0016987">
    <property type="term" value="F:sigma factor activity"/>
    <property type="evidence" value="ECO:0007669"/>
    <property type="project" value="UniProtKB-KW"/>
</dbReference>
<dbReference type="Gene3D" id="1.10.1740.10">
    <property type="match status" value="1"/>
</dbReference>
<feature type="domain" description="RNA polymerase sigma factor 70 region 4 type 2" evidence="7">
    <location>
        <begin position="163"/>
        <end position="214"/>
    </location>
</feature>
<dbReference type="EMBL" id="CP012752">
    <property type="protein sequence ID" value="ALG08336.1"/>
    <property type="molecule type" value="Genomic_DNA"/>
</dbReference>
<dbReference type="KEGG" id="kphy:AOZ06_16730"/>
<proteinExistence type="inferred from homology"/>
<name>A0A0N9I1M7_9PSEU</name>